<dbReference type="AlphaFoldDB" id="A0A8S1UG92"/>
<protein>
    <submittedName>
        <fullName evidence="2">Uncharacterized protein</fullName>
    </submittedName>
</protein>
<accession>A0A8S1UG92</accession>
<dbReference type="Proteomes" id="UP000689195">
    <property type="component" value="Unassembled WGS sequence"/>
</dbReference>
<proteinExistence type="predicted"/>
<keyword evidence="3" id="KW-1185">Reference proteome</keyword>
<evidence type="ECO:0000313" key="3">
    <source>
        <dbReference type="Proteomes" id="UP000689195"/>
    </source>
</evidence>
<feature type="compositionally biased region" description="Polar residues" evidence="1">
    <location>
        <begin position="84"/>
        <end position="96"/>
    </location>
</feature>
<comment type="caution">
    <text evidence="2">The sequence shown here is derived from an EMBL/GenBank/DDBJ whole genome shotgun (WGS) entry which is preliminary data.</text>
</comment>
<feature type="compositionally biased region" description="Basic residues" evidence="1">
    <location>
        <begin position="102"/>
        <end position="118"/>
    </location>
</feature>
<organism evidence="2 3">
    <name type="scientific">Paramecium pentaurelia</name>
    <dbReference type="NCBI Taxonomy" id="43138"/>
    <lineage>
        <taxon>Eukaryota</taxon>
        <taxon>Sar</taxon>
        <taxon>Alveolata</taxon>
        <taxon>Ciliophora</taxon>
        <taxon>Intramacronucleata</taxon>
        <taxon>Oligohymenophorea</taxon>
        <taxon>Peniculida</taxon>
        <taxon>Parameciidae</taxon>
        <taxon>Paramecium</taxon>
    </lineage>
</organism>
<feature type="region of interest" description="Disordered" evidence="1">
    <location>
        <begin position="73"/>
        <end position="120"/>
    </location>
</feature>
<name>A0A8S1UG92_9CILI</name>
<sequence length="131" mass="15589">MGAFIYSSKLKSQIEYLEEDNTITVNVPNTFQYYPKLYQKTYDDEIDDINFGIHDIQVKNQCFLFFQTSKKEDQLNDMDDSRETPSWNTPQISNKPDYTKNPRMKKSRRKSQTKKKQGNKVVQRINLEAIY</sequence>
<evidence type="ECO:0000256" key="1">
    <source>
        <dbReference type="SAM" id="MobiDB-lite"/>
    </source>
</evidence>
<reference evidence="2" key="1">
    <citation type="submission" date="2021-01" db="EMBL/GenBank/DDBJ databases">
        <authorList>
            <consortium name="Genoscope - CEA"/>
            <person name="William W."/>
        </authorList>
    </citation>
    <scope>NUCLEOTIDE SEQUENCE</scope>
</reference>
<dbReference type="EMBL" id="CAJJDO010000040">
    <property type="protein sequence ID" value="CAD8163860.1"/>
    <property type="molecule type" value="Genomic_DNA"/>
</dbReference>
<dbReference type="OrthoDB" id="305850at2759"/>
<evidence type="ECO:0000313" key="2">
    <source>
        <dbReference type="EMBL" id="CAD8163860.1"/>
    </source>
</evidence>
<gene>
    <name evidence="2" type="ORF">PPENT_87.1.T0400100</name>
</gene>
<feature type="compositionally biased region" description="Basic and acidic residues" evidence="1">
    <location>
        <begin position="73"/>
        <end position="83"/>
    </location>
</feature>